<gene>
    <name evidence="2" type="ORF">H8911_01750</name>
</gene>
<feature type="transmembrane region" description="Helical" evidence="1">
    <location>
        <begin position="142"/>
        <end position="163"/>
    </location>
</feature>
<evidence type="ECO:0000313" key="2">
    <source>
        <dbReference type="EMBL" id="MBC6011483.1"/>
    </source>
</evidence>
<dbReference type="PANTHER" id="PTHR32502">
    <property type="entry name" value="N-ACETYLGALACTOSAMINE PERMEASE II COMPONENT-RELATED"/>
    <property type="match status" value="1"/>
</dbReference>
<keyword evidence="3" id="KW-1185">Reference proteome</keyword>
<keyword evidence="1" id="KW-1133">Transmembrane helix</keyword>
<accession>A0ABR7KFI0</accession>
<evidence type="ECO:0000313" key="3">
    <source>
        <dbReference type="Proteomes" id="UP000649075"/>
    </source>
</evidence>
<organism evidence="2 3">
    <name type="scientific">Holdemanella hominis</name>
    <dbReference type="NCBI Taxonomy" id="2764327"/>
    <lineage>
        <taxon>Bacteria</taxon>
        <taxon>Bacillati</taxon>
        <taxon>Bacillota</taxon>
        <taxon>Erysipelotrichia</taxon>
        <taxon>Erysipelotrichales</taxon>
        <taxon>Erysipelotrichaceae</taxon>
        <taxon>Holdemanella</taxon>
    </lineage>
</organism>
<sequence>MSSNYEYKGVINKRDLRKVFLHAITMEHTWNYERMMNDGYLYSMLPALQKIYTNPEDLKEACKRHLEFFNTTPQCITLPLGITVAMEEQRANDMENFDTTSISSVKTAIMGPLAGIGDSFIWGTLRILATGVGTSLALQGSILGPILFLLVFNVPSFILRYVLVYAGYKFGSDFITSAEESGVMDLISKAASILGLTVAGAMAAEMVYLTVPIAIGSGESATTVQAIIDGIIPGLLPLLLTGFVYMLLNKKVKPLVIMFAMMALCIVCAFFGILA</sequence>
<dbReference type="EMBL" id="JACRWH010000003">
    <property type="protein sequence ID" value="MBC6011483.1"/>
    <property type="molecule type" value="Genomic_DNA"/>
</dbReference>
<feature type="transmembrane region" description="Helical" evidence="1">
    <location>
        <begin position="193"/>
        <end position="215"/>
    </location>
</feature>
<dbReference type="Proteomes" id="UP000649075">
    <property type="component" value="Unassembled WGS sequence"/>
</dbReference>
<proteinExistence type="predicted"/>
<dbReference type="RefSeq" id="WP_186998515.1">
    <property type="nucleotide sequence ID" value="NZ_JACRWH010000003.1"/>
</dbReference>
<reference evidence="2 3" key="1">
    <citation type="submission" date="2020-08" db="EMBL/GenBank/DDBJ databases">
        <authorList>
            <person name="Liu C."/>
            <person name="Sun Q."/>
        </authorList>
    </citation>
    <scope>NUCLEOTIDE SEQUENCE [LARGE SCALE GENOMIC DNA]</scope>
    <source>
        <strain evidence="2 3">L34</strain>
    </source>
</reference>
<dbReference type="Pfam" id="PF03613">
    <property type="entry name" value="EIID-AGA"/>
    <property type="match status" value="1"/>
</dbReference>
<evidence type="ECO:0000256" key="1">
    <source>
        <dbReference type="SAM" id="Phobius"/>
    </source>
</evidence>
<dbReference type="PANTHER" id="PTHR32502:SF23">
    <property type="entry name" value="TRANSPORT PROTEIN, PTS SYSTEM"/>
    <property type="match status" value="1"/>
</dbReference>
<protein>
    <submittedName>
        <fullName evidence="2">PTS system mannose/fructose/sorbose family transporter subunit IID</fullName>
    </submittedName>
</protein>
<comment type="caution">
    <text evidence="2">The sequence shown here is derived from an EMBL/GenBank/DDBJ whole genome shotgun (WGS) entry which is preliminary data.</text>
</comment>
<keyword evidence="1" id="KW-0472">Membrane</keyword>
<feature type="transmembrane region" description="Helical" evidence="1">
    <location>
        <begin position="227"/>
        <end position="248"/>
    </location>
</feature>
<dbReference type="InterPro" id="IPR004704">
    <property type="entry name" value="PTS_IID_man"/>
</dbReference>
<dbReference type="InterPro" id="IPR050303">
    <property type="entry name" value="GatZ_KbaZ_carbometab"/>
</dbReference>
<feature type="transmembrane region" description="Helical" evidence="1">
    <location>
        <begin position="255"/>
        <end position="274"/>
    </location>
</feature>
<name>A0ABR7KFI0_9FIRM</name>
<dbReference type="PROSITE" id="PS51108">
    <property type="entry name" value="PTS_EIID"/>
    <property type="match status" value="1"/>
</dbReference>
<keyword evidence="1" id="KW-0812">Transmembrane</keyword>